<proteinExistence type="predicted"/>
<keyword evidence="2" id="KW-1185">Reference proteome</keyword>
<dbReference type="Proteomes" id="UP000663879">
    <property type="component" value="Unassembled WGS sequence"/>
</dbReference>
<dbReference type="AlphaFoldDB" id="A0A814R9N1"/>
<protein>
    <submittedName>
        <fullName evidence="1">Uncharacterized protein</fullName>
    </submittedName>
</protein>
<organism evidence="1 2">
    <name type="scientific">Brachionus calyciflorus</name>
    <dbReference type="NCBI Taxonomy" id="104777"/>
    <lineage>
        <taxon>Eukaryota</taxon>
        <taxon>Metazoa</taxon>
        <taxon>Spiralia</taxon>
        <taxon>Gnathifera</taxon>
        <taxon>Rotifera</taxon>
        <taxon>Eurotatoria</taxon>
        <taxon>Monogononta</taxon>
        <taxon>Pseudotrocha</taxon>
        <taxon>Ploima</taxon>
        <taxon>Brachionidae</taxon>
        <taxon>Brachionus</taxon>
    </lineage>
</organism>
<reference evidence="1" key="1">
    <citation type="submission" date="2021-02" db="EMBL/GenBank/DDBJ databases">
        <authorList>
            <person name="Nowell W R."/>
        </authorList>
    </citation>
    <scope>NUCLEOTIDE SEQUENCE</scope>
    <source>
        <strain evidence="1">Ploen Becks lab</strain>
    </source>
</reference>
<sequence>IIEKYLNSLEDSFGTYSYDYTIHAHLHLPDQVRQHGPLYSHSQFVFEGGIYNLKKKMHGTKGFLNQLINEINNQMFFKKNLNPENFKSEELYSFSFKNSNNNKFDHFDSDQLLPPLKQEILTNDDQILFNDYFETNPVPLIICSSRLYFEKKVFHSLSYNRKKNSNSYVVCFIENGKEKYGNIDYFFNFQKDKFCFINVFQNQVLAKNLFKNFPNYFSNVVKNHFDTFYAVYKLEALNYVRKIIPCKKIKAKCIEVNCEEYKFISKLPFEFEHD</sequence>
<evidence type="ECO:0000313" key="2">
    <source>
        <dbReference type="Proteomes" id="UP000663879"/>
    </source>
</evidence>
<name>A0A814R9N1_9BILA</name>
<accession>A0A814R9N1</accession>
<comment type="caution">
    <text evidence="1">The sequence shown here is derived from an EMBL/GenBank/DDBJ whole genome shotgun (WGS) entry which is preliminary data.</text>
</comment>
<feature type="non-terminal residue" evidence="1">
    <location>
        <position position="1"/>
    </location>
</feature>
<gene>
    <name evidence="1" type="ORF">OXX778_LOCUS22470</name>
</gene>
<dbReference type="EMBL" id="CAJNOC010009602">
    <property type="protein sequence ID" value="CAF1130945.1"/>
    <property type="molecule type" value="Genomic_DNA"/>
</dbReference>
<dbReference type="OrthoDB" id="9971565at2759"/>
<evidence type="ECO:0000313" key="1">
    <source>
        <dbReference type="EMBL" id="CAF1130945.1"/>
    </source>
</evidence>